<feature type="domain" description="Tyrosine-protein kinase ephrin type A/B receptor-like" evidence="3">
    <location>
        <begin position="2280"/>
        <end position="2328"/>
    </location>
</feature>
<reference evidence="4" key="1">
    <citation type="submission" date="2021-02" db="EMBL/GenBank/DDBJ databases">
        <authorList>
            <person name="Dougan E. K."/>
            <person name="Rhodes N."/>
            <person name="Thang M."/>
            <person name="Chan C."/>
        </authorList>
    </citation>
    <scope>NUCLEOTIDE SEQUENCE</scope>
</reference>
<evidence type="ECO:0000313" key="4">
    <source>
        <dbReference type="EMBL" id="CAE7223835.1"/>
    </source>
</evidence>
<feature type="domain" description="Tyrosine-protein kinase ephrin type A/B receptor-like" evidence="3">
    <location>
        <begin position="1682"/>
        <end position="1728"/>
    </location>
</feature>
<feature type="domain" description="Tyrosine-protein kinase ephrin type A/B receptor-like" evidence="3">
    <location>
        <begin position="2504"/>
        <end position="2551"/>
    </location>
</feature>
<feature type="compositionally biased region" description="Gly residues" evidence="1">
    <location>
        <begin position="737"/>
        <end position="752"/>
    </location>
</feature>
<organism evidence="4 5">
    <name type="scientific">Symbiodinium natans</name>
    <dbReference type="NCBI Taxonomy" id="878477"/>
    <lineage>
        <taxon>Eukaryota</taxon>
        <taxon>Sar</taxon>
        <taxon>Alveolata</taxon>
        <taxon>Dinophyceae</taxon>
        <taxon>Suessiales</taxon>
        <taxon>Symbiodiniaceae</taxon>
        <taxon>Symbiodinium</taxon>
    </lineage>
</organism>
<feature type="compositionally biased region" description="Gly residues" evidence="1">
    <location>
        <begin position="689"/>
        <end position="704"/>
    </location>
</feature>
<feature type="transmembrane region" description="Helical" evidence="2">
    <location>
        <begin position="3409"/>
        <end position="3430"/>
    </location>
</feature>
<dbReference type="OrthoDB" id="415897at2759"/>
<feature type="compositionally biased region" description="Gly residues" evidence="1">
    <location>
        <begin position="572"/>
        <end position="630"/>
    </location>
</feature>
<feature type="compositionally biased region" description="Low complexity" evidence="1">
    <location>
        <begin position="753"/>
        <end position="762"/>
    </location>
</feature>
<name>A0A812KAQ7_9DINO</name>
<dbReference type="SUPFAM" id="SSF57184">
    <property type="entry name" value="Growth factor receptor domain"/>
    <property type="match status" value="5"/>
</dbReference>
<gene>
    <name evidence="4" type="ORF">SNAT2548_LOCUS8474</name>
</gene>
<evidence type="ECO:0000256" key="1">
    <source>
        <dbReference type="SAM" id="MobiDB-lite"/>
    </source>
</evidence>
<dbReference type="PANTHER" id="PTHR46967:SF2">
    <property type="entry name" value="SUSHI, VON WILLEBRAND FACTOR TYPE A, EGF AND PENTRAXIN DOMAIN-CONTAINING PROTEIN 1-LIKE"/>
    <property type="match status" value="1"/>
</dbReference>
<dbReference type="Gene3D" id="2.10.50.10">
    <property type="entry name" value="Tumor Necrosis Factor Receptor, subunit A, domain 2"/>
    <property type="match status" value="8"/>
</dbReference>
<feature type="compositionally biased region" description="Acidic residues" evidence="1">
    <location>
        <begin position="3444"/>
        <end position="3455"/>
    </location>
</feature>
<feature type="compositionally biased region" description="Gly residues" evidence="1">
    <location>
        <begin position="811"/>
        <end position="838"/>
    </location>
</feature>
<feature type="compositionally biased region" description="Gly residues" evidence="1">
    <location>
        <begin position="713"/>
        <end position="728"/>
    </location>
</feature>
<feature type="compositionally biased region" description="Gly residues" evidence="1">
    <location>
        <begin position="785"/>
        <end position="800"/>
    </location>
</feature>
<dbReference type="InterPro" id="IPR009030">
    <property type="entry name" value="Growth_fac_rcpt_cys_sf"/>
</dbReference>
<feature type="transmembrane region" description="Helical" evidence="2">
    <location>
        <begin position="3271"/>
        <end position="3292"/>
    </location>
</feature>
<dbReference type="SMART" id="SM01411">
    <property type="entry name" value="Ephrin_rec_like"/>
    <property type="match status" value="16"/>
</dbReference>
<dbReference type="EMBL" id="CAJNDS010000631">
    <property type="protein sequence ID" value="CAE7223835.1"/>
    <property type="molecule type" value="Genomic_DNA"/>
</dbReference>
<feature type="region of interest" description="Disordered" evidence="1">
    <location>
        <begin position="3444"/>
        <end position="3484"/>
    </location>
</feature>
<keyword evidence="2" id="KW-0472">Membrane</keyword>
<keyword evidence="2" id="KW-1133">Transmembrane helix</keyword>
<comment type="caution">
    <text evidence="4">The sequence shown here is derived from an EMBL/GenBank/DDBJ whole genome shotgun (WGS) entry which is preliminary data.</text>
</comment>
<feature type="compositionally biased region" description="Low complexity" evidence="1">
    <location>
        <begin position="801"/>
        <end position="810"/>
    </location>
</feature>
<feature type="compositionally biased region" description="Low complexity" evidence="1">
    <location>
        <begin position="3791"/>
        <end position="3807"/>
    </location>
</feature>
<dbReference type="InterPro" id="IPR011641">
    <property type="entry name" value="Tyr-kin_ephrin_A/B_rcpt-like"/>
</dbReference>
<dbReference type="Pfam" id="PF07699">
    <property type="entry name" value="Ephrin_rec_like"/>
    <property type="match status" value="5"/>
</dbReference>
<feature type="compositionally biased region" description="Gly residues" evidence="1">
    <location>
        <begin position="763"/>
        <end position="777"/>
    </location>
</feature>
<feature type="transmembrane region" description="Helical" evidence="2">
    <location>
        <begin position="3207"/>
        <end position="3224"/>
    </location>
</feature>
<keyword evidence="5" id="KW-1185">Reference proteome</keyword>
<protein>
    <recommendedName>
        <fullName evidence="3">Tyrosine-protein kinase ephrin type A/B receptor-like domain-containing protein</fullName>
    </recommendedName>
</protein>
<feature type="compositionally biased region" description="Gly residues" evidence="1">
    <location>
        <begin position="667"/>
        <end position="681"/>
    </location>
</feature>
<dbReference type="Proteomes" id="UP000604046">
    <property type="component" value="Unassembled WGS sequence"/>
</dbReference>
<feature type="region of interest" description="Disordered" evidence="1">
    <location>
        <begin position="572"/>
        <end position="874"/>
    </location>
</feature>
<feature type="transmembrane region" description="Helical" evidence="2">
    <location>
        <begin position="2929"/>
        <end position="2949"/>
    </location>
</feature>
<dbReference type="PANTHER" id="PTHR46967">
    <property type="entry name" value="INSULIN-LIKE GROWTH FACTOR BINDING PROTEIN,N-TERMINAL"/>
    <property type="match status" value="1"/>
</dbReference>
<sequence>MEGAIQCDACSQGEGPNAKHDACEPCAAGRYGTTGVCDLCAAGKISGDSMMGGYGPGPGYGGYGSYGANGSEADDGGGEGGGAAAGGATSCQDCWPGTYSSADRTGCLQCPSGKYSASAASSCSECKRGREPLYGTECSKCAAGRYSLAGDANCTVCPGGTYSAEESYQCTQCDLGKFSYSESMECFYCWDGWIANSGQNDCEPCAAGTYKAAESDSSCTSCADGEISEAGMSCQKCPPGTYANSNHTDCEACPTGTVTTDYGKSECAACATGTVAANSQYEEVIESGPGGYGGIGIGIGMGNFLPCSNCACVACAPGSIPDANNTCTECEAGKYAEYEATTCTACPSGTYSNVTGISSEQACLECPGKTTASDGATSLDMCIQPGINQSFQCVRGKVCAISGFEGVGLVSSHQVAVKMEACVVEPTDPGPVAGYGGDGGGIGTGGGTGIGGGGYGGLDGGSSGYGGSSGGGYGGIDGGSSGYGGLDGGSGTGSSGGGYGGIDGGSSGYGGLDGGSGTGSSGGGYGGVDGGSSGYGGLDGGSGTGSSGGGYGGVDGGSSGYGGLDGGSGTGSSGGGYGGLDGGSGGLDGGSGTGSGTGSGDAGTGSGDAGDGGNSSGTGDGGSGDGGPGGNNTNAGPGDDGNSTGDGGPGGGGPAGGENNTENNTDGGPGAGPGGGLGDGGENNTENNTGGGPGGGPGDGGPAGGENNTENNTGGGPGGGPGDGGPAGGENNTENNTGGGPGGGPGDGGPAGGENNTENNTDGGPGAGPGGGPGDGGENNTENNTGGGPGGGPGDGGPAGGENNTENNTDGGPGPGDGGNSSGIGDGPGDPPDGGDGPGDPPDPPFPRRLQGVDAPDTSAVAGFGTDSISSQGSTTYSWSLQLSADPGQYRLCWCGGVGSVACDTLDNFDTDVGTIVVLGPYINQHFACTKGHVCRDVGPVQGLGLTADDLVHFRVACTLDQAKFFGASLEVRAQESQGNMSGEVDLYLSSHTAVTTASAEYALCWCSSIGPGCTSMLMQNVGSATVYLETQLGILEVQGPPTGEEAECYQGQECAIQIKGESPGLQAGDRVSVLEQCGEGDFLDGLPTPGYADTVEGTAYAFNSSAALDGARYLMSLPGIFRLCWCRPAESESLFCSSGSDFNVTVGLFRSVGPYAGQVLHCPFGSPCLVTDLRGIGLSSANLLLAVADCGSGNGTLAYSQPQPVASSYNATSGQHYYDLGHLELQNSRPEQLWVCWCAGEPNCNTAADFRVYAMMLYAECPPGWYELQSATITCQECPPGYYCAGGYPAGIQKCLAGMTSMPGASSLDQCVCRHGYFWNDQLGACFACPAGFYQNMTGRPASCTGVCPAQTTSTSGAASLMECSCTGNTVDIDPTPEGFNCVDLLSLAGNFSSNDTHVFAATQLALYSFSGSILVLDASTDSLLANILDELSERVDLTDSTRASFSLLARHSGSWYVDYEVLSPDAELAEIMRGRLAPVSFDAWVYSEMEGTVLASASVANQTPVQHTVLTCPEGLGLQAGDYVTGLADCQCPHGMQPAVTGGTGLLNGCTSCPIGTYKSSTGDSICVACPSAGHVPLTTLQQGAISYAACTCSAGFVNEDPADPASCAPCGQGYFCLGGGDKQHCGESQTTNGDTASSQFDCLCQEGFNSAGAGVCEACVAGTFKEEIGNSPCVECPAGQFSEPGAEECDSCDEGTFSTGGTGSCEPCPAGRYSPDEEATSVDACVACEAGKWSDQEGASEQQTCQPCLAGSTTRQSGAQNDSLCVRPFPDQPRECISGRACAVDGIEGYGLQDGHRIGLASSHCSTAKVAVPNVANSGISDLASSNGGRYVLGESPSEFAPEGGYYSMCWCANIGDLTCEDLNSNYLIEAGELHVIGPSVNSFECVRGRDCSNLTPFLGFGLSALDSVAVRRDQCGLTAQLALSPENSVGKGNLSLEEASGSNMSNLVLSFGMSQASSDYRLSIDADDGGYALCWCASDRGMADACSNPEDYRVFAGRLRVVGPRTNQESECFVGQECAVTGMRGVSMETGDRLMILSNCGTGTALPGFPSSGIMETLDGVNFAFLSSTSRYLLSVPGIFRICFCRPLAGEVCASASSFHAAVGLMTASGPFEQTTTCELGSSCTVQLSGIGLMGGDQLLFAIGECGNSTSVGSLGYPSLQDPLEVEDGSSGMQVTLGELPAEAVPGLYRVCWCPLAADCTSTTEHRAPGGYLQVNCPAGTFATGPSSGKQCLLCTRGYYCAGGPEATATRLSCPTGRTTLARGSVTSADCLCDRGYYFAPTSSNCVECQKGAYKEQVGNLETCTQCEAGNTTFDTGSVAPSACIPEVIPSDDPDGADSSGSASLANSSEVPAVSFNMSLSNIPADADLETIRNQLIAMFLATFSASARVDPSAIEIDFVGLGLAGRRLRRLFDASMIVITIKQRSVDEASAIVADMDAATVTNEVTAAIQNNPTLSSAGITLEASPPAVSSTTVECAPRMSVPPGVPVLSAADCQCSPGYTYDTAAQGCEPCATGEYKDTISMEACTRCPTEKSTLEVGATSLQQCKCEAGLYADGSGCSSCDIGLYCPGTGEAVDCPEHSTTVAFGGRTAADCICLQGYRKVTSCQPCEPGTYKPTIGNDATCALECPANANSDPASSSLADCFCLPGFHAILDNPFDEGSLARCAGCNYQGLDCRGGFENETNGTTQRRHAQPIALSGFYQGGQSIAVECDVLFPNGTSVCMGGAGCVAQRLDLPVSEACNGLLGNECAEGSTGVLCGECPAQWARDDYPEYCRQCPADASMDLSFAILSDIGQKVFMNFIVAAMAATSAVKGSAKLHTSMIRLGTQWMAACSVLTQFNLERLPGFEWSQQEAAMAQLAACAESNSTTCETGPQAATFPWPEEVSKAMSDVFAVMSLVPRLATVQFAAMCRAGQLLPSSRMMTMVAPGIYFVSSPIIAIIALFMFSAFMVYVVTPAAGWVGLFFNDAARDKKKRAGLKKKAVDVLVDVLPEKGLTWRDVEDSGFLEEVDLTILEHGLHDPRAFIAGEMPNSRPLAIRMCIHKAMCSGYLEQLCEKIHLSRDELFEEPEFLTEGMDEDGLTDVIDDLSWTTTNTALQGFARRALAWRMRHRMQTRAADWGLDVRDVALSVADSFDTPEKLQKAAADELSFYGFVATKCEELRKKRGEEDTAIQAALPAENTGLDPDTLDFGLFTSWPRPSLLLSQCVPVIWVMLLAMWPELLSQFLKMVWCTPLSEDNSSGLTVVKQRLRPHPDVVCWSYDHFELALIAGIGLIVWCIGVPVLLFLRIYKLKDRQNPENFRRYGFFIEGYEPGFWYWDIIVKRFDIAIMNLITYTSLADDQKAKLLLFPFVSGAQLAIASWCRPFTNDQAEILDFMEMCLLSFRFVLFSMVAVLLIFNPSAEVTYVFAGLLVLALGCICMYFALHVVVQMLRTTAEDMEEEVEEEDEDDPLKASPAPAPARRGSVRGRRSSVRGQEKAKPNPIVQLIGEVKRTVIGTALPLIQQGEDEKVFIEWSITTDKIKIVSTEKRKKLRRSSSFARAASVVKNTRAQILRFGPNYQRQVVVKAMEEFTELWLDQFDQLILPADTTRLLVALTSAMRNIPKKTPKRQIAAKWQEEVKHLFKHHTLDGRHGLDHKWHVAPDEILHMTQRLAAVGAKDATILVEAVLAELHVRQKEYEDHLRWEMESEDDDSDEDSNFNPSSRTRFVLDQDPNEQSEDVQLVPRRIAPMTERAAQTSMSASSRAAHGAAEVLDAVPTQALAGPLAGSSPLVQQTKVDSSGLEKPSTPLASPRPSRSTSPPEARQPVSASRDTEVSSVVPPMPDTERRTAV</sequence>
<feature type="compositionally biased region" description="Gly residues" evidence="1">
    <location>
        <begin position="644"/>
        <end position="656"/>
    </location>
</feature>
<feature type="domain" description="Tyrosine-protein kinase ephrin type A/B receptor-like" evidence="3">
    <location>
        <begin position="333"/>
        <end position="382"/>
    </location>
</feature>
<keyword evidence="2" id="KW-0812">Transmembrane</keyword>
<feature type="region of interest" description="Disordered" evidence="1">
    <location>
        <begin position="3691"/>
        <end position="3732"/>
    </location>
</feature>
<evidence type="ECO:0000259" key="3">
    <source>
        <dbReference type="Pfam" id="PF07699"/>
    </source>
</evidence>
<feature type="compositionally biased region" description="Low complexity" evidence="1">
    <location>
        <begin position="3459"/>
        <end position="3468"/>
    </location>
</feature>
<proteinExistence type="predicted"/>
<feature type="compositionally biased region" description="Low complexity" evidence="1">
    <location>
        <begin position="631"/>
        <end position="643"/>
    </location>
</feature>
<feature type="compositionally biased region" description="Low complexity" evidence="1">
    <location>
        <begin position="657"/>
        <end position="666"/>
    </location>
</feature>
<feature type="region of interest" description="Disordered" evidence="1">
    <location>
        <begin position="3770"/>
        <end position="3837"/>
    </location>
</feature>
<accession>A0A812KAQ7</accession>
<feature type="compositionally biased region" description="Acidic residues" evidence="1">
    <location>
        <begin position="3693"/>
        <end position="3703"/>
    </location>
</feature>
<evidence type="ECO:0000256" key="2">
    <source>
        <dbReference type="SAM" id="Phobius"/>
    </source>
</evidence>
<feature type="domain" description="Tyrosine-protein kinase ephrin type A/B receptor-like" evidence="3">
    <location>
        <begin position="1549"/>
        <end position="1593"/>
    </location>
</feature>
<evidence type="ECO:0000313" key="5">
    <source>
        <dbReference type="Proteomes" id="UP000604046"/>
    </source>
</evidence>
<feature type="transmembrane region" description="Helical" evidence="2">
    <location>
        <begin position="3384"/>
        <end position="3403"/>
    </location>
</feature>